<sequence>MPVPPGLAVHPELLPYVGPLGAFSDPYEDIVATRARFDAMLAAHPADRSGVRSERHDIPRPDGSALVVEVYHPEPAAGPAPTGPLPAVLNLHGGGFAVGRSLPGQDRTALALCRELRTVAIAVEYRLAPEHRYPAGVEDCYRALEWTAAHAADLGIDPQRIAVHGTSAGGGLAAAVALIARDRGGPAIAYQSMCVPDVDDRIADEPIPADADGPGGDAGPQLRLHILRMVRLAWRHYLPEGAFAAERRTAPEAYASPGRATDLSGLPPAYILVCGLDALREPALAYARRLMDAGVGVTVHQVPGAWHGFESSAPGTRLAREMTAHWKGHLRAALHGTF</sequence>
<dbReference type="Pfam" id="PF07859">
    <property type="entry name" value="Abhydrolase_3"/>
    <property type="match status" value="1"/>
</dbReference>
<dbReference type="RefSeq" id="WP_073444409.1">
    <property type="nucleotide sequence ID" value="NZ_LJSN01000005.1"/>
</dbReference>
<name>A0A2N8P558_STRNR</name>
<evidence type="ECO:0000313" key="3">
    <source>
        <dbReference type="EMBL" id="PNE36180.1"/>
    </source>
</evidence>
<dbReference type="PANTHER" id="PTHR48081">
    <property type="entry name" value="AB HYDROLASE SUPERFAMILY PROTEIN C4A8.06C"/>
    <property type="match status" value="1"/>
</dbReference>
<evidence type="ECO:0000313" key="4">
    <source>
        <dbReference type="Proteomes" id="UP000236047"/>
    </source>
</evidence>
<dbReference type="InterPro" id="IPR029058">
    <property type="entry name" value="AB_hydrolase_fold"/>
</dbReference>
<evidence type="ECO:0000259" key="2">
    <source>
        <dbReference type="Pfam" id="PF07859"/>
    </source>
</evidence>
<protein>
    <submittedName>
        <fullName evidence="3">Lipase</fullName>
    </submittedName>
</protein>
<comment type="caution">
    <text evidence="3">The sequence shown here is derived from an EMBL/GenBank/DDBJ whole genome shotgun (WGS) entry which is preliminary data.</text>
</comment>
<dbReference type="InterPro" id="IPR050300">
    <property type="entry name" value="GDXG_lipolytic_enzyme"/>
</dbReference>
<reference evidence="4" key="1">
    <citation type="submission" date="2015-09" db="EMBL/GenBank/DDBJ databases">
        <authorList>
            <person name="Graham D.E."/>
            <person name="Mahan K.M."/>
            <person name="Klingeman D.M."/>
            <person name="Fida T."/>
            <person name="Giannone R.J."/>
            <person name="Hettich R.L."/>
            <person name="Parry R.J."/>
            <person name="Spain J.C."/>
        </authorList>
    </citation>
    <scope>NUCLEOTIDE SEQUENCE [LARGE SCALE GENOMIC DNA]</scope>
    <source>
        <strain evidence="4">JCM 4701</strain>
    </source>
</reference>
<dbReference type="InterPro" id="IPR013094">
    <property type="entry name" value="AB_hydrolase_3"/>
</dbReference>
<keyword evidence="4" id="KW-1185">Reference proteome</keyword>
<proteinExistence type="predicted"/>
<dbReference type="Proteomes" id="UP000236047">
    <property type="component" value="Unassembled WGS sequence"/>
</dbReference>
<dbReference type="PANTHER" id="PTHR48081:SF8">
    <property type="entry name" value="ALPHA_BETA HYDROLASE FOLD-3 DOMAIN-CONTAINING PROTEIN-RELATED"/>
    <property type="match status" value="1"/>
</dbReference>
<dbReference type="GO" id="GO:0016787">
    <property type="term" value="F:hydrolase activity"/>
    <property type="evidence" value="ECO:0007669"/>
    <property type="project" value="UniProtKB-KW"/>
</dbReference>
<accession>A0A2N8P558</accession>
<dbReference type="EMBL" id="LJSN01000005">
    <property type="protein sequence ID" value="PNE36180.1"/>
    <property type="molecule type" value="Genomic_DNA"/>
</dbReference>
<dbReference type="Gene3D" id="3.40.50.1820">
    <property type="entry name" value="alpha/beta hydrolase"/>
    <property type="match status" value="1"/>
</dbReference>
<feature type="domain" description="Alpha/beta hydrolase fold-3" evidence="2">
    <location>
        <begin position="88"/>
        <end position="310"/>
    </location>
</feature>
<dbReference type="AlphaFoldDB" id="A0A2N8P558"/>
<dbReference type="SUPFAM" id="SSF53474">
    <property type="entry name" value="alpha/beta-Hydrolases"/>
    <property type="match status" value="1"/>
</dbReference>
<evidence type="ECO:0000256" key="1">
    <source>
        <dbReference type="ARBA" id="ARBA00022801"/>
    </source>
</evidence>
<organism evidence="3 4">
    <name type="scientific">Streptomyces noursei</name>
    <name type="common">Streptomyces albulus</name>
    <dbReference type="NCBI Taxonomy" id="1971"/>
    <lineage>
        <taxon>Bacteria</taxon>
        <taxon>Bacillati</taxon>
        <taxon>Actinomycetota</taxon>
        <taxon>Actinomycetes</taxon>
        <taxon>Kitasatosporales</taxon>
        <taxon>Streptomycetaceae</taxon>
        <taxon>Streptomyces</taxon>
    </lineage>
</organism>
<gene>
    <name evidence="3" type="ORF">AOB60_39310</name>
</gene>
<keyword evidence="1" id="KW-0378">Hydrolase</keyword>